<evidence type="ECO:0000313" key="4">
    <source>
        <dbReference type="EMBL" id="PRX44529.1"/>
    </source>
</evidence>
<dbReference type="InterPro" id="IPR016032">
    <property type="entry name" value="Sig_transdc_resp-reg_C-effctor"/>
</dbReference>
<evidence type="ECO:0000259" key="3">
    <source>
        <dbReference type="PROSITE" id="PS50043"/>
    </source>
</evidence>
<dbReference type="SUPFAM" id="SSF46894">
    <property type="entry name" value="C-terminal effector domain of the bipartite response regulators"/>
    <property type="match status" value="1"/>
</dbReference>
<dbReference type="Gene3D" id="1.10.10.10">
    <property type="entry name" value="Winged helix-like DNA-binding domain superfamily/Winged helix DNA-binding domain"/>
    <property type="match status" value="1"/>
</dbReference>
<dbReference type="GO" id="GO:0003677">
    <property type="term" value="F:DNA binding"/>
    <property type="evidence" value="ECO:0007669"/>
    <property type="project" value="InterPro"/>
</dbReference>
<keyword evidence="2" id="KW-0067">ATP-binding</keyword>
<gene>
    <name evidence="4" type="ORF">B0I33_11137</name>
</gene>
<dbReference type="PRINTS" id="PR00038">
    <property type="entry name" value="HTHLUXR"/>
</dbReference>
<dbReference type="RefSeq" id="WP_106181207.1">
    <property type="nucleotide sequence ID" value="NZ_PVNH01000011.1"/>
</dbReference>
<dbReference type="InterPro" id="IPR000792">
    <property type="entry name" value="Tscrpt_reg_LuxR_C"/>
</dbReference>
<keyword evidence="5" id="KW-1185">Reference proteome</keyword>
<dbReference type="InterPro" id="IPR027417">
    <property type="entry name" value="P-loop_NTPase"/>
</dbReference>
<sequence>MLHGREHELDVLDRSLLAVRGGKGGALVLSGEPGMGKTALLRAAEARADGLTVLSATGVEAEAELAFAGLHQLLGPLSGTEYVDGLPEPLRHAVSAALGLGGPDCTDLVLYTAVARLLGQAAARHPVLVTVDDVQWWDRVSAAALAFAARRIATQPVLVLVAVSGEAGPYLAGLPALPLTGLPPTAAGAVFDEHAPSGSAGYRETVLAAAGGNPLALVELARTPAEVAEDDSTTPVVAPGSRLHRTLGARVRRMPADTRLLLLLLALDGTGRADVLAGAGLDIAALVPAEKAALVRCAGGHVRFRHPLLRALVRADADAAEIRAAHRTLADSLETSGEPERALWHRSLSAEGPDEDLAARLDERSAAVARCGGLAGAASVLRLAARLSTGPRRPRRLAAAGYAAWKSGQPDLARSLAAECAAHRNEPEVNAAIDRLNGLVALGDGDQRSAYDMLTRSAMSRAGTAPGEAVGLLFMAAAAAHHADLPGELAAAARRIVAIDGGFAEYGGLLAGLTDAAADAETSDPWRLRDRAPEHLRASDVHQWLWPLVLSSFGPRPGRAYEFGLEAVAEFTTNGMHAIVTMPELWLAELAFELGFWEQSGTRAAEGLRSAHDTGQRSRQADFHAVLAMLAATRGESGDCRDHARRCHDLAIPLGNRLAAARASWALGLLELARGNHDLAVEHLAALRDPAAPTAHGYLGRLATADLVEAHLRAGQRNRARQAADTFAPWANASTSPLARSRLARCRALLSEHDDDTDKLFTTALATAAPDHPFEQARTALLHGEWLRRVRRPARARPLLRQAHEIFRGLGARVWAHAAAGQLRPTGAEPVAPSGGDSLTHRELQVVRLAAGGLSNREIGARLFLSPRTVGHHLYRAFPKLGVANRAQLRSLEPEELTGG</sequence>
<dbReference type="InterPro" id="IPR036388">
    <property type="entry name" value="WH-like_DNA-bd_sf"/>
</dbReference>
<evidence type="ECO:0000256" key="2">
    <source>
        <dbReference type="ARBA" id="ARBA00022840"/>
    </source>
</evidence>
<reference evidence="4 5" key="1">
    <citation type="submission" date="2018-03" db="EMBL/GenBank/DDBJ databases">
        <title>Genomic Encyclopedia of Type Strains, Phase III (KMG-III): the genomes of soil and plant-associated and newly described type strains.</title>
        <authorList>
            <person name="Whitman W."/>
        </authorList>
    </citation>
    <scope>NUCLEOTIDE SEQUENCE [LARGE SCALE GENOMIC DNA]</scope>
    <source>
        <strain evidence="4 5">CGMCC 4.7125</strain>
    </source>
</reference>
<organism evidence="4 5">
    <name type="scientific">Prauserella shujinwangii</name>
    <dbReference type="NCBI Taxonomy" id="1453103"/>
    <lineage>
        <taxon>Bacteria</taxon>
        <taxon>Bacillati</taxon>
        <taxon>Actinomycetota</taxon>
        <taxon>Actinomycetes</taxon>
        <taxon>Pseudonocardiales</taxon>
        <taxon>Pseudonocardiaceae</taxon>
        <taxon>Prauserella</taxon>
    </lineage>
</organism>
<dbReference type="Pfam" id="PF13191">
    <property type="entry name" value="AAA_16"/>
    <property type="match status" value="1"/>
</dbReference>
<dbReference type="InterPro" id="IPR011990">
    <property type="entry name" value="TPR-like_helical_dom_sf"/>
</dbReference>
<protein>
    <submittedName>
        <fullName evidence="4">Regulatory LuxR family protein</fullName>
    </submittedName>
</protein>
<evidence type="ECO:0000256" key="1">
    <source>
        <dbReference type="ARBA" id="ARBA00022741"/>
    </source>
</evidence>
<dbReference type="InterPro" id="IPR041664">
    <property type="entry name" value="AAA_16"/>
</dbReference>
<dbReference type="PANTHER" id="PTHR16305">
    <property type="entry name" value="TESTICULAR SOLUBLE ADENYLYL CYCLASE"/>
    <property type="match status" value="1"/>
</dbReference>
<dbReference type="Proteomes" id="UP000238362">
    <property type="component" value="Unassembled WGS sequence"/>
</dbReference>
<dbReference type="OrthoDB" id="3656034at2"/>
<dbReference type="Pfam" id="PF00196">
    <property type="entry name" value="GerE"/>
    <property type="match status" value="1"/>
</dbReference>
<dbReference type="GO" id="GO:0006355">
    <property type="term" value="P:regulation of DNA-templated transcription"/>
    <property type="evidence" value="ECO:0007669"/>
    <property type="project" value="InterPro"/>
</dbReference>
<dbReference type="GO" id="GO:0005524">
    <property type="term" value="F:ATP binding"/>
    <property type="evidence" value="ECO:0007669"/>
    <property type="project" value="UniProtKB-KW"/>
</dbReference>
<dbReference type="PANTHER" id="PTHR16305:SF35">
    <property type="entry name" value="TRANSCRIPTIONAL ACTIVATOR DOMAIN"/>
    <property type="match status" value="1"/>
</dbReference>
<dbReference type="PROSITE" id="PS50043">
    <property type="entry name" value="HTH_LUXR_2"/>
    <property type="match status" value="1"/>
</dbReference>
<dbReference type="CDD" id="cd06170">
    <property type="entry name" value="LuxR_C_like"/>
    <property type="match status" value="1"/>
</dbReference>
<dbReference type="SUPFAM" id="SSF52540">
    <property type="entry name" value="P-loop containing nucleoside triphosphate hydrolases"/>
    <property type="match status" value="1"/>
</dbReference>
<feature type="domain" description="HTH luxR-type" evidence="3">
    <location>
        <begin position="832"/>
        <end position="897"/>
    </location>
</feature>
<name>A0A2T0LN01_9PSEU</name>
<keyword evidence="1" id="KW-0547">Nucleotide-binding</keyword>
<dbReference type="EMBL" id="PVNH01000011">
    <property type="protein sequence ID" value="PRX44529.1"/>
    <property type="molecule type" value="Genomic_DNA"/>
</dbReference>
<dbReference type="Gene3D" id="1.25.40.10">
    <property type="entry name" value="Tetratricopeptide repeat domain"/>
    <property type="match status" value="1"/>
</dbReference>
<dbReference type="SMART" id="SM00421">
    <property type="entry name" value="HTH_LUXR"/>
    <property type="match status" value="1"/>
</dbReference>
<accession>A0A2T0LN01</accession>
<dbReference type="GO" id="GO:0004016">
    <property type="term" value="F:adenylate cyclase activity"/>
    <property type="evidence" value="ECO:0007669"/>
    <property type="project" value="TreeGrafter"/>
</dbReference>
<proteinExistence type="predicted"/>
<comment type="caution">
    <text evidence="4">The sequence shown here is derived from an EMBL/GenBank/DDBJ whole genome shotgun (WGS) entry which is preliminary data.</text>
</comment>
<evidence type="ECO:0000313" key="5">
    <source>
        <dbReference type="Proteomes" id="UP000238362"/>
    </source>
</evidence>
<dbReference type="GO" id="GO:0005737">
    <property type="term" value="C:cytoplasm"/>
    <property type="evidence" value="ECO:0007669"/>
    <property type="project" value="TreeGrafter"/>
</dbReference>
<dbReference type="AlphaFoldDB" id="A0A2T0LN01"/>
<dbReference type="PROSITE" id="PS00622">
    <property type="entry name" value="HTH_LUXR_1"/>
    <property type="match status" value="1"/>
</dbReference>